<organism evidence="6 7">
    <name type="scientific">Imshaugia aleurites</name>
    <dbReference type="NCBI Taxonomy" id="172621"/>
    <lineage>
        <taxon>Eukaryota</taxon>
        <taxon>Fungi</taxon>
        <taxon>Dikarya</taxon>
        <taxon>Ascomycota</taxon>
        <taxon>Pezizomycotina</taxon>
        <taxon>Lecanoromycetes</taxon>
        <taxon>OSLEUM clade</taxon>
        <taxon>Lecanoromycetidae</taxon>
        <taxon>Lecanorales</taxon>
        <taxon>Lecanorineae</taxon>
        <taxon>Parmeliaceae</taxon>
        <taxon>Imshaugia</taxon>
    </lineage>
</organism>
<dbReference type="Proteomes" id="UP000664534">
    <property type="component" value="Unassembled WGS sequence"/>
</dbReference>
<dbReference type="GO" id="GO:0000978">
    <property type="term" value="F:RNA polymerase II cis-regulatory region sequence-specific DNA binding"/>
    <property type="evidence" value="ECO:0007669"/>
    <property type="project" value="TreeGrafter"/>
</dbReference>
<dbReference type="OrthoDB" id="2283488at2759"/>
<dbReference type="InterPro" id="IPR007219">
    <property type="entry name" value="XnlR_reg_dom"/>
</dbReference>
<evidence type="ECO:0000259" key="5">
    <source>
        <dbReference type="SMART" id="SM00906"/>
    </source>
</evidence>
<dbReference type="GO" id="GO:0008270">
    <property type="term" value="F:zinc ion binding"/>
    <property type="evidence" value="ECO:0007669"/>
    <property type="project" value="InterPro"/>
</dbReference>
<dbReference type="SMART" id="SM00906">
    <property type="entry name" value="Fungal_trans"/>
    <property type="match status" value="1"/>
</dbReference>
<dbReference type="GO" id="GO:0000435">
    <property type="term" value="P:positive regulation of transcription from RNA polymerase II promoter by galactose"/>
    <property type="evidence" value="ECO:0007669"/>
    <property type="project" value="TreeGrafter"/>
</dbReference>
<dbReference type="AlphaFoldDB" id="A0A8H3PJH2"/>
<gene>
    <name evidence="6" type="ORF">IMSHALPRED_002920</name>
</gene>
<evidence type="ECO:0000256" key="3">
    <source>
        <dbReference type="ARBA" id="ARBA00023242"/>
    </source>
</evidence>
<feature type="domain" description="Xylanolytic transcriptional activator regulatory" evidence="5">
    <location>
        <begin position="273"/>
        <end position="346"/>
    </location>
</feature>
<evidence type="ECO:0000256" key="2">
    <source>
        <dbReference type="ARBA" id="ARBA00023163"/>
    </source>
</evidence>
<name>A0A8H3PJH2_9LECA</name>
<dbReference type="GO" id="GO:0000981">
    <property type="term" value="F:DNA-binding transcription factor activity, RNA polymerase II-specific"/>
    <property type="evidence" value="ECO:0007669"/>
    <property type="project" value="TreeGrafter"/>
</dbReference>
<sequence length="693" mass="77620">MGRACSNNSKTEARSLSQANVEIQRLRKQIKGQNDPPSLQSATNSFPTSDEAHLEPLDVLRGTLKPIEGAWSTNPNTYQRQLYGQSSTFFFVSRLCSFIGTALQQPLADHQINPNAACKVFATPNSPRSNDQGDAGPDLEYLSRAQEDYFLGLFWQTYHPTVPILDEIEFRRHYETLWVTTSSDQSFRKPSPLVDIILALCMQYGMAFVPRYNADQASRAQIDINDSSIAGRTFYHRCQNLLMLEAETQSLTTLQCYIFSTIYLRNASFVNTAHNTLAIAIRVAHNLGLHQDPEKELSQTEKELRLRLWWVVYMMECKACESLGRPWQTAQISQMTCSLPADSQIAAQFSGSNFVLHGENITWLSYHVQCAKLHVAVRAVYAAFDNKVAEVSHGKSEGNFFFKNAETQEDLAEFFIHEMQSVREWVQNVPRALMTARRGNGDPFSTDRSALNIDPSVPAWLQRQRLLLELLYHNLVMTLYRPFIRFHASPPNSSTPLADGHAISCLNHAVITTNIIHQVLLGNDILNGCHEAYQYQWMATLSLVGFSFGYPICSAAPSARKAMKTVKDVLDIFGNNFATAASASNVIGELTKKVDLFMDRFRIGIPPSQQPSSTFNPNSRSSQPFRPRSGTNDTELGSSIAEMEMQSTLAKAPTYHSTLSETGLNYSTDLFGGGSEHLWPEGNNFSADMWPVS</sequence>
<dbReference type="EMBL" id="CAJPDT010000158">
    <property type="protein sequence ID" value="CAF9941824.1"/>
    <property type="molecule type" value="Genomic_DNA"/>
</dbReference>
<dbReference type="PANTHER" id="PTHR47424:SF12">
    <property type="entry name" value="TRANSCRIPTION FACTOR ASQA"/>
    <property type="match status" value="1"/>
</dbReference>
<keyword evidence="7" id="KW-1185">Reference proteome</keyword>
<evidence type="ECO:0000256" key="4">
    <source>
        <dbReference type="SAM" id="MobiDB-lite"/>
    </source>
</evidence>
<reference evidence="6" key="1">
    <citation type="submission" date="2021-03" db="EMBL/GenBank/DDBJ databases">
        <authorList>
            <person name="Tagirdzhanova G."/>
        </authorList>
    </citation>
    <scope>NUCLEOTIDE SEQUENCE</scope>
</reference>
<dbReference type="GO" id="GO:0006351">
    <property type="term" value="P:DNA-templated transcription"/>
    <property type="evidence" value="ECO:0007669"/>
    <property type="project" value="InterPro"/>
</dbReference>
<feature type="region of interest" description="Disordered" evidence="4">
    <location>
        <begin position="606"/>
        <end position="635"/>
    </location>
</feature>
<dbReference type="GO" id="GO:0005634">
    <property type="term" value="C:nucleus"/>
    <property type="evidence" value="ECO:0007669"/>
    <property type="project" value="TreeGrafter"/>
</dbReference>
<dbReference type="CDD" id="cd12148">
    <property type="entry name" value="fungal_TF_MHR"/>
    <property type="match status" value="1"/>
</dbReference>
<dbReference type="PANTHER" id="PTHR47424">
    <property type="entry name" value="REGULATORY PROTEIN GAL4"/>
    <property type="match status" value="1"/>
</dbReference>
<protein>
    <recommendedName>
        <fullName evidence="5">Xylanolytic transcriptional activator regulatory domain-containing protein</fullName>
    </recommendedName>
</protein>
<dbReference type="InterPro" id="IPR051127">
    <property type="entry name" value="Fungal_SecMet_Regulators"/>
</dbReference>
<evidence type="ECO:0000313" key="6">
    <source>
        <dbReference type="EMBL" id="CAF9941824.1"/>
    </source>
</evidence>
<proteinExistence type="predicted"/>
<feature type="compositionally biased region" description="Polar residues" evidence="4">
    <location>
        <begin position="610"/>
        <end position="635"/>
    </location>
</feature>
<keyword evidence="3" id="KW-0539">Nucleus</keyword>
<keyword evidence="2" id="KW-0804">Transcription</keyword>
<feature type="region of interest" description="Disordered" evidence="4">
    <location>
        <begin position="29"/>
        <end position="52"/>
    </location>
</feature>
<evidence type="ECO:0000313" key="7">
    <source>
        <dbReference type="Proteomes" id="UP000664534"/>
    </source>
</evidence>
<keyword evidence="1" id="KW-0805">Transcription regulation</keyword>
<comment type="caution">
    <text evidence="6">The sequence shown here is derived from an EMBL/GenBank/DDBJ whole genome shotgun (WGS) entry which is preliminary data.</text>
</comment>
<evidence type="ECO:0000256" key="1">
    <source>
        <dbReference type="ARBA" id="ARBA00023015"/>
    </source>
</evidence>
<feature type="compositionally biased region" description="Polar residues" evidence="4">
    <location>
        <begin position="31"/>
        <end position="48"/>
    </location>
</feature>
<dbReference type="Pfam" id="PF04082">
    <property type="entry name" value="Fungal_trans"/>
    <property type="match status" value="1"/>
</dbReference>
<accession>A0A8H3PJH2</accession>